<keyword evidence="2" id="KW-1185">Reference proteome</keyword>
<name>A0A9P8TTJ0_9HYPO</name>
<dbReference type="EMBL" id="JAIWOZ010000019">
    <property type="protein sequence ID" value="KAH6603114.1"/>
    <property type="molecule type" value="Genomic_DNA"/>
</dbReference>
<evidence type="ECO:0000313" key="2">
    <source>
        <dbReference type="Proteomes" id="UP000827724"/>
    </source>
</evidence>
<reference evidence="1" key="1">
    <citation type="submission" date="2021-08" db="EMBL/GenBank/DDBJ databases">
        <title>Chromosome-Level Trichoderma cornu-damae using Hi-C Data.</title>
        <authorList>
            <person name="Kim C.S."/>
        </authorList>
    </citation>
    <scope>NUCLEOTIDE SEQUENCE</scope>
    <source>
        <strain evidence="1">KA19-0412C</strain>
    </source>
</reference>
<sequence>MTHYSAAVEDLKRIYIARDYPVKLVKSWIKNHASERWEKKYGTKDDGLTLSPLILKTELNAAWDSQNDPFKKENEESRGLTPYLQCFTHETPVVL</sequence>
<accession>A0A9P8TTJ0</accession>
<proteinExistence type="predicted"/>
<dbReference type="Proteomes" id="UP000827724">
    <property type="component" value="Unassembled WGS sequence"/>
</dbReference>
<dbReference type="AlphaFoldDB" id="A0A9P8TTJ0"/>
<organism evidence="1 2">
    <name type="scientific">Trichoderma cornu-damae</name>
    <dbReference type="NCBI Taxonomy" id="654480"/>
    <lineage>
        <taxon>Eukaryota</taxon>
        <taxon>Fungi</taxon>
        <taxon>Dikarya</taxon>
        <taxon>Ascomycota</taxon>
        <taxon>Pezizomycotina</taxon>
        <taxon>Sordariomycetes</taxon>
        <taxon>Hypocreomycetidae</taxon>
        <taxon>Hypocreales</taxon>
        <taxon>Hypocreaceae</taxon>
        <taxon>Trichoderma</taxon>
    </lineage>
</organism>
<comment type="caution">
    <text evidence="1">The sequence shown here is derived from an EMBL/GenBank/DDBJ whole genome shotgun (WGS) entry which is preliminary data.</text>
</comment>
<protein>
    <submittedName>
        <fullName evidence="1">Reverse</fullName>
    </submittedName>
</protein>
<evidence type="ECO:0000313" key="1">
    <source>
        <dbReference type="EMBL" id="KAH6603114.1"/>
    </source>
</evidence>
<gene>
    <name evidence="1" type="ORF">Trco_008529</name>
</gene>